<dbReference type="PROSITE" id="PS51898">
    <property type="entry name" value="TYR_RECOMBINASE"/>
    <property type="match status" value="1"/>
</dbReference>
<dbReference type="InterPro" id="IPR050090">
    <property type="entry name" value="Tyrosine_recombinase_XerCD"/>
</dbReference>
<name>A0ABP7A154_9ACTN</name>
<feature type="domain" description="Core-binding (CB)" evidence="6">
    <location>
        <begin position="46"/>
        <end position="148"/>
    </location>
</feature>
<sequence length="397" mass="45089">MTTELASSGREGIEVPAAGSAVPIESPPYWRLLSPDGSEFVPATAWLLQTYANDNSRNTIRAYGLSLLRFMRYLWAIGVPWDRAREVDVRDFVLWGRRADKFVGRRREPAPRSGVNIITGKANQTSKYSPSTINLTLTAVGEFYEFHRQRQAGPIINPVPGAGERRHPHHRPDDPYPVFRRGQLRQKEPIRDPRAIPDDKFDELFRRLGTNRDRALVAFYVSSGARATELLGLTGDRVNYGDQMIGVIRKGGQLRWLPAAPQAFVWLRLYQVERGVARRDQPVWLTSREPYRQMSYDTFRSVLNRANRVLHTNWSTHDLRHTFAIRALEGGMPLHILQNLLDHASLETTTIYARPRPEEVVAHHRATFSRSQGDDSGGIPVSYDPGELDSLFGGRES</sequence>
<evidence type="ECO:0000256" key="4">
    <source>
        <dbReference type="SAM" id="MobiDB-lite"/>
    </source>
</evidence>
<keyword evidence="8" id="KW-1185">Reference proteome</keyword>
<evidence type="ECO:0000256" key="3">
    <source>
        <dbReference type="PROSITE-ProRule" id="PRU01248"/>
    </source>
</evidence>
<feature type="region of interest" description="Disordered" evidence="4">
    <location>
        <begin position="367"/>
        <end position="397"/>
    </location>
</feature>
<dbReference type="InterPro" id="IPR002104">
    <property type="entry name" value="Integrase_catalytic"/>
</dbReference>
<organism evidence="7 8">
    <name type="scientific">Microlunatus ginsengisoli</name>
    <dbReference type="NCBI Taxonomy" id="363863"/>
    <lineage>
        <taxon>Bacteria</taxon>
        <taxon>Bacillati</taxon>
        <taxon>Actinomycetota</taxon>
        <taxon>Actinomycetes</taxon>
        <taxon>Propionibacteriales</taxon>
        <taxon>Propionibacteriaceae</taxon>
        <taxon>Microlunatus</taxon>
    </lineage>
</organism>
<evidence type="ECO:0000256" key="2">
    <source>
        <dbReference type="ARBA" id="ARBA00023172"/>
    </source>
</evidence>
<dbReference type="Gene3D" id="1.10.150.130">
    <property type="match status" value="1"/>
</dbReference>
<feature type="domain" description="Tyr recombinase" evidence="5">
    <location>
        <begin position="191"/>
        <end position="365"/>
    </location>
</feature>
<comment type="caution">
    <text evidence="7">The sequence shown here is derived from an EMBL/GenBank/DDBJ whole genome shotgun (WGS) entry which is preliminary data.</text>
</comment>
<proteinExistence type="predicted"/>
<evidence type="ECO:0000313" key="7">
    <source>
        <dbReference type="EMBL" id="GAA3622738.1"/>
    </source>
</evidence>
<dbReference type="SUPFAM" id="SSF56349">
    <property type="entry name" value="DNA breaking-rejoining enzymes"/>
    <property type="match status" value="1"/>
</dbReference>
<evidence type="ECO:0000313" key="8">
    <source>
        <dbReference type="Proteomes" id="UP001501490"/>
    </source>
</evidence>
<dbReference type="PROSITE" id="PS51900">
    <property type="entry name" value="CB"/>
    <property type="match status" value="1"/>
</dbReference>
<dbReference type="Proteomes" id="UP001501490">
    <property type="component" value="Unassembled WGS sequence"/>
</dbReference>
<dbReference type="EMBL" id="BAABAB010000017">
    <property type="protein sequence ID" value="GAA3622738.1"/>
    <property type="molecule type" value="Genomic_DNA"/>
</dbReference>
<protein>
    <submittedName>
        <fullName evidence="7">Site-specific integrase</fullName>
    </submittedName>
</protein>
<evidence type="ECO:0000259" key="6">
    <source>
        <dbReference type="PROSITE" id="PS51900"/>
    </source>
</evidence>
<dbReference type="Pfam" id="PF00589">
    <property type="entry name" value="Phage_integrase"/>
    <property type="match status" value="1"/>
</dbReference>
<dbReference type="InterPro" id="IPR010998">
    <property type="entry name" value="Integrase_recombinase_N"/>
</dbReference>
<dbReference type="Gene3D" id="1.10.443.10">
    <property type="entry name" value="Intergrase catalytic core"/>
    <property type="match status" value="1"/>
</dbReference>
<keyword evidence="2" id="KW-0233">DNA recombination</keyword>
<dbReference type="InterPro" id="IPR013762">
    <property type="entry name" value="Integrase-like_cat_sf"/>
</dbReference>
<accession>A0ABP7A154</accession>
<dbReference type="InterPro" id="IPR011010">
    <property type="entry name" value="DNA_brk_join_enz"/>
</dbReference>
<dbReference type="PANTHER" id="PTHR30349:SF81">
    <property type="entry name" value="TYROSINE RECOMBINASE XERC"/>
    <property type="match status" value="1"/>
</dbReference>
<reference evidence="8" key="1">
    <citation type="journal article" date="2019" name="Int. J. Syst. Evol. Microbiol.">
        <title>The Global Catalogue of Microorganisms (GCM) 10K type strain sequencing project: providing services to taxonomists for standard genome sequencing and annotation.</title>
        <authorList>
            <consortium name="The Broad Institute Genomics Platform"/>
            <consortium name="The Broad Institute Genome Sequencing Center for Infectious Disease"/>
            <person name="Wu L."/>
            <person name="Ma J."/>
        </authorList>
    </citation>
    <scope>NUCLEOTIDE SEQUENCE [LARGE SCALE GENOMIC DNA]</scope>
    <source>
        <strain evidence="8">JCM 16929</strain>
    </source>
</reference>
<dbReference type="InterPro" id="IPR044068">
    <property type="entry name" value="CB"/>
</dbReference>
<keyword evidence="1 3" id="KW-0238">DNA-binding</keyword>
<evidence type="ECO:0000259" key="5">
    <source>
        <dbReference type="PROSITE" id="PS51898"/>
    </source>
</evidence>
<dbReference type="PANTHER" id="PTHR30349">
    <property type="entry name" value="PHAGE INTEGRASE-RELATED"/>
    <property type="match status" value="1"/>
</dbReference>
<gene>
    <name evidence="7" type="ORF">GCM10022236_26410</name>
</gene>
<evidence type="ECO:0000256" key="1">
    <source>
        <dbReference type="ARBA" id="ARBA00023125"/>
    </source>
</evidence>